<feature type="signal peptide" evidence="1">
    <location>
        <begin position="1"/>
        <end position="23"/>
    </location>
</feature>
<proteinExistence type="predicted"/>
<evidence type="ECO:0008006" key="6">
    <source>
        <dbReference type="Google" id="ProtNLM"/>
    </source>
</evidence>
<dbReference type="Proteomes" id="UP000077659">
    <property type="component" value="Unassembled WGS sequence"/>
</dbReference>
<dbReference type="EMBL" id="JAYFSO010000015">
    <property type="protein sequence ID" value="MEA5124705.1"/>
    <property type="molecule type" value="Genomic_DNA"/>
</dbReference>
<reference evidence="3 4" key="1">
    <citation type="submission" date="2016-05" db="EMBL/GenBank/DDBJ databases">
        <title>Pathogenic, phenotypic and molecular characterisation of Xanthomonas nasturtii sp. nov. and Xanthomonas floridensis sp. nov., new species of Xanthomonas associated with watercress production in Florida.</title>
        <authorList>
            <person name="Vicente J.G."/>
            <person name="Rothwell S."/>
            <person name="Holub E.B."/>
            <person name="Studholme D.J."/>
        </authorList>
    </citation>
    <scope>NUCLEOTIDE SEQUENCE [LARGE SCALE GENOMIC DNA]</scope>
    <source>
        <strain evidence="3 4">WHRI 8848</strain>
    </source>
</reference>
<dbReference type="Proteomes" id="UP001303614">
    <property type="component" value="Unassembled WGS sequence"/>
</dbReference>
<reference evidence="2 5" key="2">
    <citation type="submission" date="2023-12" db="EMBL/GenBank/DDBJ databases">
        <title>Genome sequencing of Xanthomonas floridensis.</title>
        <authorList>
            <person name="Greer S."/>
            <person name="Harrison J."/>
            <person name="Grant M."/>
            <person name="Vicente J."/>
            <person name="Studholme D."/>
        </authorList>
    </citation>
    <scope>NUCLEOTIDE SEQUENCE [LARGE SCALE GENOMIC DNA]</scope>
    <source>
        <strain evidence="2 5">WHRI 8848</strain>
    </source>
</reference>
<accession>A0A1A9ME95</accession>
<dbReference type="AlphaFoldDB" id="A0A1A9ME95"/>
<keyword evidence="1" id="KW-0732">Signal</keyword>
<dbReference type="RefSeq" id="WP_064508180.1">
    <property type="nucleotide sequence ID" value="NZ_JAYFSN010000013.1"/>
</dbReference>
<comment type="caution">
    <text evidence="3">The sequence shown here is derived from an EMBL/GenBank/DDBJ whole genome shotgun (WGS) entry which is preliminary data.</text>
</comment>
<feature type="chain" id="PRO_5008393028" description="Lipoprotein" evidence="1">
    <location>
        <begin position="24"/>
        <end position="305"/>
    </location>
</feature>
<evidence type="ECO:0000313" key="4">
    <source>
        <dbReference type="Proteomes" id="UP000077659"/>
    </source>
</evidence>
<evidence type="ECO:0000313" key="5">
    <source>
        <dbReference type="Proteomes" id="UP001303614"/>
    </source>
</evidence>
<gene>
    <name evidence="3" type="ORF">A7D17_13625</name>
    <name evidence="2" type="ORF">VB146_12720</name>
</gene>
<organism evidence="3 4">
    <name type="scientific">Xanthomonas floridensis</name>
    <dbReference type="NCBI Taxonomy" id="1843580"/>
    <lineage>
        <taxon>Bacteria</taxon>
        <taxon>Pseudomonadati</taxon>
        <taxon>Pseudomonadota</taxon>
        <taxon>Gammaproteobacteria</taxon>
        <taxon>Lysobacterales</taxon>
        <taxon>Lysobacteraceae</taxon>
        <taxon>Xanthomonas</taxon>
    </lineage>
</organism>
<protein>
    <recommendedName>
        <fullName evidence="6">Lipoprotein</fullName>
    </recommendedName>
</protein>
<dbReference type="EMBL" id="LXNG01000008">
    <property type="protein sequence ID" value="OAG68528.1"/>
    <property type="molecule type" value="Genomic_DNA"/>
</dbReference>
<dbReference type="OrthoDB" id="8663915at2"/>
<keyword evidence="5" id="KW-1185">Reference proteome</keyword>
<name>A0A1A9ME95_9XANT</name>
<evidence type="ECO:0000313" key="2">
    <source>
        <dbReference type="EMBL" id="MEA5124705.1"/>
    </source>
</evidence>
<sequence length="305" mass="31964">MSFRKTVWWAATLMMLGGCSEKASDVAPAGTSSVPATAAQAPTTTTPAAKPEHVAVEVPTPGQVLHDVYGLTGDGSDSYTIDNGAIAAFWYGHRFDLGGKQYYTGFANAGPGKYGKSGEEDLPDPSAGVSISPATYVLDEADGTPTWTLFHAQQWAGDFGANEKADPVDEKRKPQSTETKDGHLLLAVPTTRFATGVTSKGFAIFTFDPNKNDLGDYKGWVYLGTVATGDDNGAACGEEGSMKCASNVGTLSFEPGKTGSMPTLRVALQGTAVAGPGKIRTLSDADTVTYTFDAAKQEYTPPLDH</sequence>
<evidence type="ECO:0000256" key="1">
    <source>
        <dbReference type="SAM" id="SignalP"/>
    </source>
</evidence>
<evidence type="ECO:0000313" key="3">
    <source>
        <dbReference type="EMBL" id="OAG68528.1"/>
    </source>
</evidence>
<dbReference type="PROSITE" id="PS51257">
    <property type="entry name" value="PROKAR_LIPOPROTEIN"/>
    <property type="match status" value="1"/>
</dbReference>